<dbReference type="GO" id="GO:0031124">
    <property type="term" value="P:mRNA 3'-end processing"/>
    <property type="evidence" value="ECO:0007669"/>
    <property type="project" value="TreeGrafter"/>
</dbReference>
<feature type="coiled-coil region" evidence="2">
    <location>
        <begin position="222"/>
        <end position="274"/>
    </location>
</feature>
<dbReference type="FunFam" id="1.25.40.90:FF:000018">
    <property type="entry name" value="ENTH/VHS family protein isoform 1"/>
    <property type="match status" value="1"/>
</dbReference>
<dbReference type="GO" id="GO:0000993">
    <property type="term" value="F:RNA polymerase II complex binding"/>
    <property type="evidence" value="ECO:0007669"/>
    <property type="project" value="TreeGrafter"/>
</dbReference>
<dbReference type="OrthoDB" id="10069473at2759"/>
<feature type="compositionally biased region" description="Pro residues" evidence="3">
    <location>
        <begin position="468"/>
        <end position="482"/>
    </location>
</feature>
<evidence type="ECO:0000256" key="3">
    <source>
        <dbReference type="SAM" id="MobiDB-lite"/>
    </source>
</evidence>
<protein>
    <recommendedName>
        <fullName evidence="4">CID domain-containing protein</fullName>
    </recommendedName>
</protein>
<proteinExistence type="predicted"/>
<dbReference type="PANTHER" id="PTHR12460:SF0">
    <property type="entry name" value="CID DOMAIN-CONTAINING PROTEIN-RELATED"/>
    <property type="match status" value="1"/>
</dbReference>
<feature type="compositionally biased region" description="Pro residues" evidence="3">
    <location>
        <begin position="526"/>
        <end position="539"/>
    </location>
</feature>
<dbReference type="InterPro" id="IPR008942">
    <property type="entry name" value="ENTH_VHS"/>
</dbReference>
<dbReference type="Proteomes" id="UP000663760">
    <property type="component" value="Chromosome 12"/>
</dbReference>
<evidence type="ECO:0000256" key="1">
    <source>
        <dbReference type="ARBA" id="ARBA00022664"/>
    </source>
</evidence>
<dbReference type="EMBL" id="LR746275">
    <property type="protein sequence ID" value="CAA7406131.1"/>
    <property type="molecule type" value="Genomic_DNA"/>
</dbReference>
<feature type="domain" description="CID" evidence="4">
    <location>
        <begin position="2"/>
        <end position="133"/>
    </location>
</feature>
<organism evidence="5 6">
    <name type="scientific">Spirodela intermedia</name>
    <name type="common">Intermediate duckweed</name>
    <dbReference type="NCBI Taxonomy" id="51605"/>
    <lineage>
        <taxon>Eukaryota</taxon>
        <taxon>Viridiplantae</taxon>
        <taxon>Streptophyta</taxon>
        <taxon>Embryophyta</taxon>
        <taxon>Tracheophyta</taxon>
        <taxon>Spermatophyta</taxon>
        <taxon>Magnoliopsida</taxon>
        <taxon>Liliopsida</taxon>
        <taxon>Araceae</taxon>
        <taxon>Lemnoideae</taxon>
        <taxon>Spirodela</taxon>
    </lineage>
</organism>
<dbReference type="AlphaFoldDB" id="A0A7I8L7W3"/>
<dbReference type="InterPro" id="IPR006569">
    <property type="entry name" value="CID_dom"/>
</dbReference>
<name>A0A7I8L7W3_SPIIN</name>
<keyword evidence="1" id="KW-0507">mRNA processing</keyword>
<evidence type="ECO:0000313" key="6">
    <source>
        <dbReference type="Proteomes" id="UP000663760"/>
    </source>
</evidence>
<dbReference type="PROSITE" id="PS51391">
    <property type="entry name" value="CID"/>
    <property type="match status" value="1"/>
</dbReference>
<keyword evidence="2" id="KW-0175">Coiled coil</keyword>
<evidence type="ECO:0000259" key="4">
    <source>
        <dbReference type="PROSITE" id="PS51391"/>
    </source>
</evidence>
<dbReference type="SUPFAM" id="SSF48464">
    <property type="entry name" value="ENTH/VHS domain"/>
    <property type="match status" value="1"/>
</dbReference>
<dbReference type="GO" id="GO:0005634">
    <property type="term" value="C:nucleus"/>
    <property type="evidence" value="ECO:0007669"/>
    <property type="project" value="UniProtKB-ARBA"/>
</dbReference>
<keyword evidence="6" id="KW-1185">Reference proteome</keyword>
<sequence length="568" mass="61630">MTNIFSTQILAEKLAKLNNSQQSIETLSHWCIFHRKKARHVVETWEKQFNGSKEQRVSFLYLANDILQNSRRKGSEFVNEFWKVLPRALKNVVDNGDEHGKNVVTRLVDIWDERKVFGSRSKSLKDEMMAKEVPSLEINGTNSNSIKIVKKDAQTLRIKLAVGGMPEKVVTAFQAVHDEHINEDVAVHRFQAAIQQVVKMEKDAVETYSQGNQETTSLVNGLQEQEDILSQCIEQLESVEASREALVFQLKEALQDQESKLELVRSQLKVTRSERERAINLKQRLSGPTMVVPGSGSKLPTASSAGSTLTATAAEAAAAAAAALEPVMPVNPPQLQPVTSFAAFLTTAEVQHKKAAAEVAAKLTASTSSAQMLTSVLSSLVAEEAASMNGLNKPGGYTAGGGGGSAGFPLEKRPKLEKPMTVSEMGNIFFSQLQQQQQQPVVSIPLAPPQASGGANVQPISQKYQHQPPLPPPPPPLTPPPQVQQQYAQSSSAMVGALPYGYGTSPLPPLPHLPSNIPMNMARPSAPQPPPPPPPPPPQQQQHEQPVFYQAPGIGFYGQPSAAPVPRQ</sequence>
<evidence type="ECO:0000256" key="2">
    <source>
        <dbReference type="SAM" id="Coils"/>
    </source>
</evidence>
<reference evidence="5" key="1">
    <citation type="submission" date="2020-02" db="EMBL/GenBank/DDBJ databases">
        <authorList>
            <person name="Scholz U."/>
            <person name="Mascher M."/>
            <person name="Fiebig A."/>
        </authorList>
    </citation>
    <scope>NUCLEOTIDE SEQUENCE</scope>
</reference>
<gene>
    <name evidence="5" type="ORF">SI8410_12016809</name>
</gene>
<feature type="region of interest" description="Disordered" evidence="3">
    <location>
        <begin position="393"/>
        <end position="412"/>
    </location>
</feature>
<accession>A0A7I8L7W3</accession>
<feature type="region of interest" description="Disordered" evidence="3">
    <location>
        <begin position="509"/>
        <end position="568"/>
    </location>
</feature>
<evidence type="ECO:0000313" key="5">
    <source>
        <dbReference type="EMBL" id="CAA7406131.1"/>
    </source>
</evidence>
<dbReference type="Pfam" id="PF04818">
    <property type="entry name" value="CID"/>
    <property type="match status" value="1"/>
</dbReference>
<dbReference type="Gene3D" id="1.25.40.90">
    <property type="match status" value="1"/>
</dbReference>
<dbReference type="CDD" id="cd16981">
    <property type="entry name" value="CID_RPRD_like"/>
    <property type="match status" value="1"/>
</dbReference>
<dbReference type="PANTHER" id="PTHR12460">
    <property type="entry name" value="CYCLIN-DEPENDENT KINASE INHIBITOR-RELATED PROTEIN"/>
    <property type="match status" value="1"/>
</dbReference>
<dbReference type="SMART" id="SM00582">
    <property type="entry name" value="RPR"/>
    <property type="match status" value="1"/>
</dbReference>
<feature type="region of interest" description="Disordered" evidence="3">
    <location>
        <begin position="462"/>
        <end position="491"/>
    </location>
</feature>
<feature type="compositionally biased region" description="Gly residues" evidence="3">
    <location>
        <begin position="397"/>
        <end position="406"/>
    </location>
</feature>